<dbReference type="Gene3D" id="3.90.550.10">
    <property type="entry name" value="Spore Coat Polysaccharide Biosynthesis Protein SpsA, Chain A"/>
    <property type="match status" value="1"/>
</dbReference>
<dbReference type="SUPFAM" id="SSF53448">
    <property type="entry name" value="Nucleotide-diphospho-sugar transferases"/>
    <property type="match status" value="1"/>
</dbReference>
<proteinExistence type="predicted"/>
<dbReference type="Proteomes" id="UP000256514">
    <property type="component" value="Unassembled WGS sequence"/>
</dbReference>
<evidence type="ECO:0000313" key="2">
    <source>
        <dbReference type="Proteomes" id="UP000256514"/>
    </source>
</evidence>
<dbReference type="EMBL" id="NXLT01000001">
    <property type="protein sequence ID" value="RDU68460.1"/>
    <property type="molecule type" value="Genomic_DNA"/>
</dbReference>
<accession>A0A3D8IU03</accession>
<dbReference type="AlphaFoldDB" id="A0A3D8IU03"/>
<name>A0A3D8IU03_9HELI</name>
<evidence type="ECO:0000313" key="1">
    <source>
        <dbReference type="EMBL" id="RDU68460.1"/>
    </source>
</evidence>
<dbReference type="InterPro" id="IPR029044">
    <property type="entry name" value="Nucleotide-diphossugar_trans"/>
</dbReference>
<sequence>MPKYQCQNALLLIVYKRIDTLEKVLNQIKKVTPHKIYIAANSYKNEQEKEAVKQTRELIESSITWDCQVNKLYRDTHLSAKRSISSAISWFFEHEDQGIILEDDCLPTVSFFRFCDELLERYKHESQIMLISGWSALDFAPNKSVDTLSPKAQLHEDYFFSKYPHIWGWASWARAWKKYELESSDFTKDFSHFTFNSQEERGYWYKVFSKYYRGETDTWDYPWAFCIWKVGGLCVHPKNNMIQNIGFNRDDAAHTHGYSKLCRLPSYELAFPLIHPKQIAQNIALDSLNFDIVFKIPSFFRRAIRKFFKILKIFKHKP</sequence>
<dbReference type="GO" id="GO:0032259">
    <property type="term" value="P:methylation"/>
    <property type="evidence" value="ECO:0007669"/>
    <property type="project" value="UniProtKB-KW"/>
</dbReference>
<gene>
    <name evidence="1" type="ORF">CQA54_01245</name>
</gene>
<reference evidence="1 2" key="1">
    <citation type="submission" date="2018-04" db="EMBL/GenBank/DDBJ databases">
        <title>Novel Campyloabacter and Helicobacter Species and Strains.</title>
        <authorList>
            <person name="Mannion A.J."/>
            <person name="Shen Z."/>
            <person name="Fox J.G."/>
        </authorList>
    </citation>
    <scope>NUCLEOTIDE SEQUENCE [LARGE SCALE GENOMIC DNA]</scope>
    <source>
        <strain evidence="1 2">MIT 12-6600</strain>
    </source>
</reference>
<keyword evidence="2" id="KW-1185">Reference proteome</keyword>
<dbReference type="RefSeq" id="WP_115570410.1">
    <property type="nucleotide sequence ID" value="NZ_NXLT01000001.1"/>
</dbReference>
<keyword evidence="1" id="KW-0808">Transferase</keyword>
<keyword evidence="1" id="KW-0489">Methyltransferase</keyword>
<protein>
    <submittedName>
        <fullName evidence="1">Methyltransferase FkbM</fullName>
    </submittedName>
</protein>
<organism evidence="1 2">
    <name type="scientific">Helicobacter equorum</name>
    <dbReference type="NCBI Taxonomy" id="361872"/>
    <lineage>
        <taxon>Bacteria</taxon>
        <taxon>Pseudomonadati</taxon>
        <taxon>Campylobacterota</taxon>
        <taxon>Epsilonproteobacteria</taxon>
        <taxon>Campylobacterales</taxon>
        <taxon>Helicobacteraceae</taxon>
        <taxon>Helicobacter</taxon>
    </lineage>
</organism>
<dbReference type="GO" id="GO:0008168">
    <property type="term" value="F:methyltransferase activity"/>
    <property type="evidence" value="ECO:0007669"/>
    <property type="project" value="UniProtKB-KW"/>
</dbReference>
<dbReference type="OrthoDB" id="5180856at2"/>
<comment type="caution">
    <text evidence="1">The sequence shown here is derived from an EMBL/GenBank/DDBJ whole genome shotgun (WGS) entry which is preliminary data.</text>
</comment>